<dbReference type="STRING" id="1423812.FD20_GL001557"/>
<dbReference type="UniPathway" id="UPA00098">
    <property type="reaction ID" value="UER00361"/>
</dbReference>
<dbReference type="PIRSF" id="PIRSF000193">
    <property type="entry name" value="Pyrrol-5-carb_rd"/>
    <property type="match status" value="1"/>
</dbReference>
<evidence type="ECO:0000256" key="1">
    <source>
        <dbReference type="ARBA" id="ARBA00005525"/>
    </source>
</evidence>
<dbReference type="SUPFAM" id="SSF48179">
    <property type="entry name" value="6-phosphogluconate dehydrogenase C-terminal domain-like"/>
    <property type="match status" value="1"/>
</dbReference>
<gene>
    <name evidence="6" type="primary">proC</name>
    <name evidence="12" type="ORF">FD20_GL001557</name>
</gene>
<keyword evidence="6 9" id="KW-0028">Amino-acid biosynthesis</keyword>
<name>A0A0R1PQF8_9LACO</name>
<dbReference type="EMBL" id="AZEG01000037">
    <property type="protein sequence ID" value="KRL34669.1"/>
    <property type="molecule type" value="Genomic_DNA"/>
</dbReference>
<keyword evidence="4 6" id="KW-0560">Oxidoreductase</keyword>
<keyword evidence="3 6" id="KW-0521">NADP</keyword>
<evidence type="ECO:0000256" key="3">
    <source>
        <dbReference type="ARBA" id="ARBA00022857"/>
    </source>
</evidence>
<organism evidence="12 13">
    <name type="scientific">Liquorilactobacillus uvarum DSM 19971</name>
    <dbReference type="NCBI Taxonomy" id="1423812"/>
    <lineage>
        <taxon>Bacteria</taxon>
        <taxon>Bacillati</taxon>
        <taxon>Bacillota</taxon>
        <taxon>Bacilli</taxon>
        <taxon>Lactobacillales</taxon>
        <taxon>Lactobacillaceae</taxon>
        <taxon>Liquorilactobacillus</taxon>
    </lineage>
</organism>
<comment type="function">
    <text evidence="5 6">Catalyzes the reduction of 1-pyrroline-5-carboxylate (PCA) to L-proline.</text>
</comment>
<dbReference type="Pfam" id="PF14748">
    <property type="entry name" value="P5CR_dimer"/>
    <property type="match status" value="1"/>
</dbReference>
<evidence type="ECO:0000256" key="6">
    <source>
        <dbReference type="HAMAP-Rule" id="MF_01925"/>
    </source>
</evidence>
<comment type="catalytic activity">
    <reaction evidence="6">
        <text>L-proline + NAD(+) = (S)-1-pyrroline-5-carboxylate + NADH + 2 H(+)</text>
        <dbReference type="Rhea" id="RHEA:14105"/>
        <dbReference type="ChEBI" id="CHEBI:15378"/>
        <dbReference type="ChEBI" id="CHEBI:17388"/>
        <dbReference type="ChEBI" id="CHEBI:57540"/>
        <dbReference type="ChEBI" id="CHEBI:57945"/>
        <dbReference type="ChEBI" id="CHEBI:60039"/>
        <dbReference type="EC" id="1.5.1.2"/>
    </reaction>
</comment>
<evidence type="ECO:0000256" key="5">
    <source>
        <dbReference type="ARBA" id="ARBA00058118"/>
    </source>
</evidence>
<evidence type="ECO:0000256" key="9">
    <source>
        <dbReference type="RuleBase" id="RU003903"/>
    </source>
</evidence>
<dbReference type="InterPro" id="IPR008927">
    <property type="entry name" value="6-PGluconate_DH-like_C_sf"/>
</dbReference>
<evidence type="ECO:0000256" key="2">
    <source>
        <dbReference type="ARBA" id="ARBA00022650"/>
    </source>
</evidence>
<evidence type="ECO:0000313" key="12">
    <source>
        <dbReference type="EMBL" id="KRL34669.1"/>
    </source>
</evidence>
<dbReference type="PANTHER" id="PTHR11645:SF0">
    <property type="entry name" value="PYRROLINE-5-CARBOXYLATE REDUCTASE 3"/>
    <property type="match status" value="1"/>
</dbReference>
<evidence type="ECO:0000256" key="8">
    <source>
        <dbReference type="PIRSR" id="PIRSR000193-1"/>
    </source>
</evidence>
<accession>A0A0R1PQF8</accession>
<reference evidence="12 13" key="1">
    <citation type="journal article" date="2015" name="Genome Announc.">
        <title>Expanding the biotechnology potential of lactobacilli through comparative genomics of 213 strains and associated genera.</title>
        <authorList>
            <person name="Sun Z."/>
            <person name="Harris H.M."/>
            <person name="McCann A."/>
            <person name="Guo C."/>
            <person name="Argimon S."/>
            <person name="Zhang W."/>
            <person name="Yang X."/>
            <person name="Jeffery I.B."/>
            <person name="Cooney J.C."/>
            <person name="Kagawa T.F."/>
            <person name="Liu W."/>
            <person name="Song Y."/>
            <person name="Salvetti E."/>
            <person name="Wrobel A."/>
            <person name="Rasinkangas P."/>
            <person name="Parkhill J."/>
            <person name="Rea M.C."/>
            <person name="O'Sullivan O."/>
            <person name="Ritari J."/>
            <person name="Douillard F.P."/>
            <person name="Paul Ross R."/>
            <person name="Yang R."/>
            <person name="Briner A.E."/>
            <person name="Felis G.E."/>
            <person name="de Vos W.M."/>
            <person name="Barrangou R."/>
            <person name="Klaenhammer T.R."/>
            <person name="Caufield P.W."/>
            <person name="Cui Y."/>
            <person name="Zhang H."/>
            <person name="O'Toole P.W."/>
        </authorList>
    </citation>
    <scope>NUCLEOTIDE SEQUENCE [LARGE SCALE GENOMIC DNA]</scope>
    <source>
        <strain evidence="12 13">DSM 19971</strain>
    </source>
</reference>
<sequence length="271" mass="29145">MEDILVKIGFIGAGHMAQAIINGWLKLKQVKSSDIFIHSAHRESYAGYAQEKNLVPMDSNNEVVEKADLIFLAVKPLVLSSVLTEIKEKINTQKKIIVSMVSGVSIAEIQQILGNNNIELLRIMPNVNVEINEGMTALAKNACMTAEHYDVCAKLFSALGKISVISEKDFSTFVALSGSSPAFVYFFIDALSRAGVKYGLSKKQATEIAAQAVMGSAKKVLTDSRTPWELVDDVSSPGGTTVAGLLAMEEAGFMTSIIKAVDATVAKDQGK</sequence>
<protein>
    <recommendedName>
        <fullName evidence="6 7">Pyrroline-5-carboxylate reductase</fullName>
        <shortName evidence="6">P5C reductase</shortName>
        <shortName evidence="6">P5CR</shortName>
        <ecNumber evidence="6 7">1.5.1.2</ecNumber>
    </recommendedName>
    <alternativeName>
        <fullName evidence="6">PCA reductase</fullName>
    </alternativeName>
</protein>
<dbReference type="PATRIC" id="fig|1423812.3.peg.1659"/>
<dbReference type="Pfam" id="PF03807">
    <property type="entry name" value="F420_oxidored"/>
    <property type="match status" value="1"/>
</dbReference>
<dbReference type="Gene3D" id="3.40.50.720">
    <property type="entry name" value="NAD(P)-binding Rossmann-like Domain"/>
    <property type="match status" value="1"/>
</dbReference>
<dbReference type="SUPFAM" id="SSF51735">
    <property type="entry name" value="NAD(P)-binding Rossmann-fold domains"/>
    <property type="match status" value="1"/>
</dbReference>
<proteinExistence type="inferred from homology"/>
<evidence type="ECO:0000259" key="11">
    <source>
        <dbReference type="Pfam" id="PF14748"/>
    </source>
</evidence>
<dbReference type="GO" id="GO:0055129">
    <property type="term" value="P:L-proline biosynthetic process"/>
    <property type="evidence" value="ECO:0007669"/>
    <property type="project" value="UniProtKB-UniRule"/>
</dbReference>
<dbReference type="GO" id="GO:0004735">
    <property type="term" value="F:pyrroline-5-carboxylate reductase activity"/>
    <property type="evidence" value="ECO:0007669"/>
    <property type="project" value="UniProtKB-UniRule"/>
</dbReference>
<feature type="binding site" evidence="8">
    <location>
        <position position="39"/>
    </location>
    <ligand>
        <name>NADP(+)</name>
        <dbReference type="ChEBI" id="CHEBI:58349"/>
    </ligand>
</feature>
<keyword evidence="6" id="KW-0963">Cytoplasm</keyword>
<comment type="pathway">
    <text evidence="6 9">Amino-acid biosynthesis; L-proline biosynthesis; L-proline from L-glutamate 5-semialdehyde: step 1/1.</text>
</comment>
<dbReference type="Gene3D" id="1.10.3730.10">
    <property type="entry name" value="ProC C-terminal domain-like"/>
    <property type="match status" value="1"/>
</dbReference>
<feature type="binding site" evidence="8">
    <location>
        <begin position="73"/>
        <end position="76"/>
    </location>
    <ligand>
        <name>NADP(+)</name>
        <dbReference type="ChEBI" id="CHEBI:58349"/>
    </ligand>
</feature>
<keyword evidence="2 6" id="KW-0641">Proline biosynthesis</keyword>
<dbReference type="FunFam" id="1.10.3730.10:FF:000001">
    <property type="entry name" value="Pyrroline-5-carboxylate reductase"/>
    <property type="match status" value="1"/>
</dbReference>
<evidence type="ECO:0000256" key="4">
    <source>
        <dbReference type="ARBA" id="ARBA00023002"/>
    </source>
</evidence>
<feature type="domain" description="Pyrroline-5-carboxylate reductase catalytic N-terminal" evidence="10">
    <location>
        <begin position="7"/>
        <end position="102"/>
    </location>
</feature>
<dbReference type="PANTHER" id="PTHR11645">
    <property type="entry name" value="PYRROLINE-5-CARBOXYLATE REDUCTASE"/>
    <property type="match status" value="1"/>
</dbReference>
<dbReference type="InterPro" id="IPR053790">
    <property type="entry name" value="P5CR-like_CS"/>
</dbReference>
<evidence type="ECO:0000256" key="7">
    <source>
        <dbReference type="NCBIfam" id="TIGR00112"/>
    </source>
</evidence>
<evidence type="ECO:0000313" key="13">
    <source>
        <dbReference type="Proteomes" id="UP000051155"/>
    </source>
</evidence>
<keyword evidence="13" id="KW-1185">Reference proteome</keyword>
<dbReference type="HAMAP" id="MF_01925">
    <property type="entry name" value="P5C_reductase"/>
    <property type="match status" value="1"/>
</dbReference>
<comment type="similarity">
    <text evidence="1 6 9">Belongs to the pyrroline-5-carboxylate reductase family.</text>
</comment>
<feature type="binding site" evidence="8">
    <location>
        <position position="60"/>
    </location>
    <ligand>
        <name>NADPH</name>
        <dbReference type="ChEBI" id="CHEBI:57783"/>
    </ligand>
</feature>
<dbReference type="PROSITE" id="PS00521">
    <property type="entry name" value="P5CR"/>
    <property type="match status" value="1"/>
</dbReference>
<feature type="domain" description="Pyrroline-5-carboxylate reductase dimerisation" evidence="11">
    <location>
        <begin position="167"/>
        <end position="269"/>
    </location>
</feature>
<evidence type="ECO:0000259" key="10">
    <source>
        <dbReference type="Pfam" id="PF03807"/>
    </source>
</evidence>
<dbReference type="EC" id="1.5.1.2" evidence="6 7"/>
<dbReference type="InterPro" id="IPR028939">
    <property type="entry name" value="P5C_Rdtase_cat_N"/>
</dbReference>
<comment type="caution">
    <text evidence="12">The sequence shown here is derived from an EMBL/GenBank/DDBJ whole genome shotgun (WGS) entry which is preliminary data.</text>
</comment>
<dbReference type="NCBIfam" id="TIGR00112">
    <property type="entry name" value="proC"/>
    <property type="match status" value="1"/>
</dbReference>
<comment type="catalytic activity">
    <reaction evidence="6 9">
        <text>L-proline + NADP(+) = (S)-1-pyrroline-5-carboxylate + NADPH + 2 H(+)</text>
        <dbReference type="Rhea" id="RHEA:14109"/>
        <dbReference type="ChEBI" id="CHEBI:15378"/>
        <dbReference type="ChEBI" id="CHEBI:17388"/>
        <dbReference type="ChEBI" id="CHEBI:57783"/>
        <dbReference type="ChEBI" id="CHEBI:58349"/>
        <dbReference type="ChEBI" id="CHEBI:60039"/>
        <dbReference type="EC" id="1.5.1.2"/>
    </reaction>
</comment>
<dbReference type="GO" id="GO:0005737">
    <property type="term" value="C:cytoplasm"/>
    <property type="evidence" value="ECO:0007669"/>
    <property type="project" value="UniProtKB-SubCell"/>
</dbReference>
<dbReference type="InterPro" id="IPR036291">
    <property type="entry name" value="NAD(P)-bd_dom_sf"/>
</dbReference>
<comment type="subcellular location">
    <subcellularLocation>
        <location evidence="6">Cytoplasm</location>
    </subcellularLocation>
</comment>
<dbReference type="InterPro" id="IPR029036">
    <property type="entry name" value="P5CR_dimer"/>
</dbReference>
<dbReference type="InterPro" id="IPR000304">
    <property type="entry name" value="Pyrroline-COOH_reductase"/>
</dbReference>
<dbReference type="AlphaFoldDB" id="A0A0R1PQF8"/>
<dbReference type="Proteomes" id="UP000051155">
    <property type="component" value="Unassembled WGS sequence"/>
</dbReference>
<feature type="binding site" evidence="8">
    <location>
        <begin position="11"/>
        <end position="16"/>
    </location>
    <ligand>
        <name>NADP(+)</name>
        <dbReference type="ChEBI" id="CHEBI:58349"/>
    </ligand>
</feature>